<comment type="caution">
    <text evidence="13">The sequence shown here is derived from an EMBL/GenBank/DDBJ whole genome shotgun (WGS) entry which is preliminary data.</text>
</comment>
<evidence type="ECO:0000256" key="6">
    <source>
        <dbReference type="ARBA" id="ARBA00022692"/>
    </source>
</evidence>
<dbReference type="InterPro" id="IPR032421">
    <property type="entry name" value="PMT_4TMC"/>
</dbReference>
<evidence type="ECO:0000256" key="8">
    <source>
        <dbReference type="ARBA" id="ARBA00023136"/>
    </source>
</evidence>
<evidence type="ECO:0000256" key="9">
    <source>
        <dbReference type="ARBA" id="ARBA00093617"/>
    </source>
</evidence>
<gene>
    <name evidence="13" type="ORF">H9714_03535</name>
</gene>
<dbReference type="Proteomes" id="UP000824208">
    <property type="component" value="Unassembled WGS sequence"/>
</dbReference>
<reference evidence="13" key="2">
    <citation type="submission" date="2021-04" db="EMBL/GenBank/DDBJ databases">
        <authorList>
            <person name="Gilroy R."/>
        </authorList>
    </citation>
    <scope>NUCLEOTIDE SEQUENCE</scope>
    <source>
        <strain evidence="13">CHK189-11263</strain>
    </source>
</reference>
<feature type="transmembrane region" description="Helical" evidence="10">
    <location>
        <begin position="439"/>
        <end position="461"/>
    </location>
</feature>
<dbReference type="Pfam" id="PF02366">
    <property type="entry name" value="PMT"/>
    <property type="match status" value="1"/>
</dbReference>
<feature type="transmembrane region" description="Helical" evidence="10">
    <location>
        <begin position="660"/>
        <end position="676"/>
    </location>
</feature>
<feature type="transmembrane region" description="Helical" evidence="10">
    <location>
        <begin position="350"/>
        <end position="369"/>
    </location>
</feature>
<organism evidence="13 14">
    <name type="scientific">Candidatus Flavonifractor intestinipullorum</name>
    <dbReference type="NCBI Taxonomy" id="2838587"/>
    <lineage>
        <taxon>Bacteria</taxon>
        <taxon>Bacillati</taxon>
        <taxon>Bacillota</taxon>
        <taxon>Clostridia</taxon>
        <taxon>Eubacteriales</taxon>
        <taxon>Oscillospiraceae</taxon>
        <taxon>Flavonifractor</taxon>
    </lineage>
</organism>
<dbReference type="Gene3D" id="2.60.120.260">
    <property type="entry name" value="Galactose-binding domain-like"/>
    <property type="match status" value="1"/>
</dbReference>
<feature type="domain" description="Protein O-mannosyl-transferase C-terminal four TM" evidence="12">
    <location>
        <begin position="651"/>
        <end position="752"/>
    </location>
</feature>
<feature type="transmembrane region" description="Helical" evidence="10">
    <location>
        <begin position="598"/>
        <end position="617"/>
    </location>
</feature>
<evidence type="ECO:0000256" key="7">
    <source>
        <dbReference type="ARBA" id="ARBA00022989"/>
    </source>
</evidence>
<feature type="transmembrane region" description="Helical" evidence="10">
    <location>
        <begin position="566"/>
        <end position="586"/>
    </location>
</feature>
<evidence type="ECO:0000256" key="3">
    <source>
        <dbReference type="ARBA" id="ARBA00007222"/>
    </source>
</evidence>
<keyword evidence="8 10" id="KW-0472">Membrane</keyword>
<evidence type="ECO:0000256" key="2">
    <source>
        <dbReference type="ARBA" id="ARBA00004922"/>
    </source>
</evidence>
<feature type="transmembrane region" description="Helical" evidence="10">
    <location>
        <begin position="725"/>
        <end position="750"/>
    </location>
</feature>
<dbReference type="GO" id="GO:0004169">
    <property type="term" value="F:dolichyl-phosphate-mannose-protein mannosyltransferase activity"/>
    <property type="evidence" value="ECO:0007669"/>
    <property type="project" value="UniProtKB-UniRule"/>
</dbReference>
<dbReference type="GO" id="GO:0012505">
    <property type="term" value="C:endomembrane system"/>
    <property type="evidence" value="ECO:0007669"/>
    <property type="project" value="UniProtKB-SubCell"/>
</dbReference>
<feature type="transmembrane region" description="Helical" evidence="10">
    <location>
        <begin position="6"/>
        <end position="30"/>
    </location>
</feature>
<keyword evidence="7 10" id="KW-1133">Transmembrane helix</keyword>
<protein>
    <recommendedName>
        <fullName evidence="9 10">Polyprenol-phosphate-mannose--protein mannosyltransferase</fullName>
        <ecNumber evidence="10">2.4.1.-</ecNumber>
    </recommendedName>
</protein>
<dbReference type="InterPro" id="IPR027005">
    <property type="entry name" value="PMT-like"/>
</dbReference>
<feature type="transmembrane region" description="Helical" evidence="10">
    <location>
        <begin position="297"/>
        <end position="318"/>
    </location>
</feature>
<keyword evidence="10" id="KW-1003">Cell membrane</keyword>
<dbReference type="EMBL" id="DWYC01000036">
    <property type="protein sequence ID" value="HJB56604.1"/>
    <property type="molecule type" value="Genomic_DNA"/>
</dbReference>
<dbReference type="PANTHER" id="PTHR10050">
    <property type="entry name" value="DOLICHYL-PHOSPHATE-MANNOSE--PROTEIN MANNOSYLTRANSFERASE"/>
    <property type="match status" value="1"/>
</dbReference>
<evidence type="ECO:0000256" key="4">
    <source>
        <dbReference type="ARBA" id="ARBA00022676"/>
    </source>
</evidence>
<feature type="transmembrane region" description="Helical" evidence="10">
    <location>
        <begin position="682"/>
        <end position="704"/>
    </location>
</feature>
<evidence type="ECO:0000313" key="13">
    <source>
        <dbReference type="EMBL" id="HJB56604.1"/>
    </source>
</evidence>
<evidence type="ECO:0000256" key="1">
    <source>
        <dbReference type="ARBA" id="ARBA00004127"/>
    </source>
</evidence>
<dbReference type="EC" id="2.4.1.-" evidence="10"/>
<evidence type="ECO:0000259" key="12">
    <source>
        <dbReference type="Pfam" id="PF16192"/>
    </source>
</evidence>
<sequence>MNVLSYLTPAIVFPLVLLVCIFCFFGWYWLMLRRRTDTDALLQLAGETPDLPPAPMTFAGRCTPLDRRDRVLMLLLTLVYAATAFFRLGSTTNPQSFQAFSDGETVEVSFSQPIYAASLFYYTGLGTGNYNIEISQDGEYWSTLWTHRDADGEILDYYWAAAEGYAPSYALPQSYDLLFKWETVELTNPRSFQYLRITGDTTSDPFELGELAFLDQNGEQVDLTGLVTGGTGSALFDEQDVVPAASSWYNSTYFDEIYHARTAYEHLRGVYPYEVSHPPLGKLILSVGIALFGMTPFGWRFMGALFGVPMLPILYLFLKNFFGKTPVAFCGTCLFAFDFMHLTQTRIATIDTYAVFFILLMYYFMYRYLTLPAGTPFRKGARWLFLSGLFWGIGAASKWTVLYGGAGLAALYFIGLYFKLRDWPRAEAAAERPVRLRPWLIQTLAFSVLCFVLLPAVIYTASYLPYAAAKGVDLSLGNTLSGFGENLPVLLHNLWGHFTGGADFEPETISQDSLSGIMLQNQWYMLTYHEGVHATHPYESRWYQWIVDARPILYYMEDGAGYHTRFAAFSNPVVCWGGLLAMMTCAAQAFRRFLSRMVFFAVTGLGLCVSLMEVAGITDPAQTPLAKLGSGLLLLALLLAYMGVGYWVSTASPRRSSKALFVLVAYFSQLAPWFFISRTTFAYHYFPSILFLCFALAYVLNDILELGPPRSRRLVCAVPGVGAGLYAAFYPVLIGLSIPVGYAACLRWFFSWPF</sequence>
<reference evidence="13" key="1">
    <citation type="journal article" date="2021" name="PeerJ">
        <title>Extensive microbial diversity within the chicken gut microbiome revealed by metagenomics and culture.</title>
        <authorList>
            <person name="Gilroy R."/>
            <person name="Ravi A."/>
            <person name="Getino M."/>
            <person name="Pursley I."/>
            <person name="Horton D.L."/>
            <person name="Alikhan N.F."/>
            <person name="Baker D."/>
            <person name="Gharbi K."/>
            <person name="Hall N."/>
            <person name="Watson M."/>
            <person name="Adriaenssens E.M."/>
            <person name="Foster-Nyarko E."/>
            <person name="Jarju S."/>
            <person name="Secka A."/>
            <person name="Antonio M."/>
            <person name="Oren A."/>
            <person name="Chaudhuri R.R."/>
            <person name="La Ragione R."/>
            <person name="Hildebrand F."/>
            <person name="Pallen M.J."/>
        </authorList>
    </citation>
    <scope>NUCLEOTIDE SEQUENCE</scope>
    <source>
        <strain evidence="13">CHK189-11263</strain>
    </source>
</reference>
<accession>A0A9D2MAY6</accession>
<feature type="domain" description="ArnT-like N-terminal" evidence="11">
    <location>
        <begin position="296"/>
        <end position="463"/>
    </location>
</feature>
<proteinExistence type="inferred from homology"/>
<dbReference type="GO" id="GO:0005886">
    <property type="term" value="C:plasma membrane"/>
    <property type="evidence" value="ECO:0007669"/>
    <property type="project" value="UniProtKB-SubCell"/>
</dbReference>
<feature type="transmembrane region" description="Helical" evidence="10">
    <location>
        <begin position="389"/>
        <end position="418"/>
    </location>
</feature>
<dbReference type="InterPro" id="IPR003342">
    <property type="entry name" value="ArnT-like_N"/>
</dbReference>
<keyword evidence="4 10" id="KW-0328">Glycosyltransferase</keyword>
<evidence type="ECO:0000313" key="14">
    <source>
        <dbReference type="Proteomes" id="UP000824208"/>
    </source>
</evidence>
<evidence type="ECO:0000256" key="5">
    <source>
        <dbReference type="ARBA" id="ARBA00022679"/>
    </source>
</evidence>
<feature type="transmembrane region" description="Helical" evidence="10">
    <location>
        <begin position="629"/>
        <end position="648"/>
    </location>
</feature>
<dbReference type="AlphaFoldDB" id="A0A9D2MAY6"/>
<feature type="domain" description="Protein O-mannosyl-transferase C-terminal four TM" evidence="12">
    <location>
        <begin position="519"/>
        <end position="594"/>
    </location>
</feature>
<keyword evidence="5 10" id="KW-0808">Transferase</keyword>
<comment type="subcellular location">
    <subcellularLocation>
        <location evidence="10">Cell membrane</location>
    </subcellularLocation>
    <subcellularLocation>
        <location evidence="1">Endomembrane system</location>
        <topology evidence="1">Multi-pass membrane protein</topology>
    </subcellularLocation>
</comment>
<comment type="similarity">
    <text evidence="3 10">Belongs to the glycosyltransferase 39 family.</text>
</comment>
<dbReference type="Pfam" id="PF16192">
    <property type="entry name" value="PMT_4TMC"/>
    <property type="match status" value="2"/>
</dbReference>
<feature type="transmembrane region" description="Helical" evidence="10">
    <location>
        <begin position="71"/>
        <end position="89"/>
    </location>
</feature>
<comment type="pathway">
    <text evidence="2 10">Protein modification; protein glycosylation.</text>
</comment>
<evidence type="ECO:0000256" key="10">
    <source>
        <dbReference type="RuleBase" id="RU367007"/>
    </source>
</evidence>
<name>A0A9D2MAY6_9FIRM</name>
<evidence type="ECO:0000259" key="11">
    <source>
        <dbReference type="Pfam" id="PF02366"/>
    </source>
</evidence>
<comment type="function">
    <text evidence="10">Protein O-mannosyltransferase that catalyzes the transfer of a single mannose residue from a polyprenol phospho-mannosyl lipidic donor to the hydroxyl group of selected serine and threonine residues in acceptor proteins.</text>
</comment>
<keyword evidence="6 10" id="KW-0812">Transmembrane</keyword>